<dbReference type="RefSeq" id="WP_189969785.1">
    <property type="nucleotide sequence ID" value="NZ_BMVL01000006.1"/>
</dbReference>
<sequence length="71" mass="7629">MNEPEPRKPTPPSEAPGESGDRAARKEAEDALVPGTGDSANGPARRSRTEAERRSADRRGEDGKHGKHGKR</sequence>
<organism evidence="2 3">
    <name type="scientific">Streptomyces avidinii</name>
    <dbReference type="NCBI Taxonomy" id="1895"/>
    <lineage>
        <taxon>Bacteria</taxon>
        <taxon>Bacillati</taxon>
        <taxon>Actinomycetota</taxon>
        <taxon>Actinomycetes</taxon>
        <taxon>Kitasatosporales</taxon>
        <taxon>Streptomycetaceae</taxon>
        <taxon>Streptomyces</taxon>
    </lineage>
</organism>
<dbReference type="Proteomes" id="UP001519310">
    <property type="component" value="Unassembled WGS sequence"/>
</dbReference>
<evidence type="ECO:0000256" key="1">
    <source>
        <dbReference type="SAM" id="MobiDB-lite"/>
    </source>
</evidence>
<dbReference type="EMBL" id="JAGGLQ010000006">
    <property type="protein sequence ID" value="MBP2037911.1"/>
    <property type="molecule type" value="Genomic_DNA"/>
</dbReference>
<reference evidence="2 3" key="1">
    <citation type="submission" date="2021-03" db="EMBL/GenBank/DDBJ databases">
        <title>Genomic Encyclopedia of Type Strains, Phase IV (KMG-IV): sequencing the most valuable type-strain genomes for metagenomic binning, comparative biology and taxonomic classification.</title>
        <authorList>
            <person name="Goeker M."/>
        </authorList>
    </citation>
    <scope>NUCLEOTIDE SEQUENCE [LARGE SCALE GENOMIC DNA]</scope>
    <source>
        <strain evidence="2 3">DSM 40526</strain>
    </source>
</reference>
<proteinExistence type="predicted"/>
<feature type="compositionally biased region" description="Basic and acidic residues" evidence="1">
    <location>
        <begin position="47"/>
        <end position="64"/>
    </location>
</feature>
<feature type="compositionally biased region" description="Basic and acidic residues" evidence="1">
    <location>
        <begin position="19"/>
        <end position="29"/>
    </location>
</feature>
<comment type="caution">
    <text evidence="2">The sequence shown here is derived from an EMBL/GenBank/DDBJ whole genome shotgun (WGS) entry which is preliminary data.</text>
</comment>
<gene>
    <name evidence="2" type="ORF">J2Z77_003718</name>
</gene>
<name>A0ABS4L705_STRAV</name>
<evidence type="ECO:0000313" key="3">
    <source>
        <dbReference type="Proteomes" id="UP001519310"/>
    </source>
</evidence>
<feature type="region of interest" description="Disordered" evidence="1">
    <location>
        <begin position="1"/>
        <end position="71"/>
    </location>
</feature>
<protein>
    <submittedName>
        <fullName evidence="2">Uncharacterized protein</fullName>
    </submittedName>
</protein>
<accession>A0ABS4L705</accession>
<evidence type="ECO:0000313" key="2">
    <source>
        <dbReference type="EMBL" id="MBP2037911.1"/>
    </source>
</evidence>
<keyword evidence="3" id="KW-1185">Reference proteome</keyword>